<dbReference type="InterPro" id="IPR008930">
    <property type="entry name" value="Terpenoid_cyclase/PrenylTrfase"/>
</dbReference>
<dbReference type="GO" id="GO:0010333">
    <property type="term" value="F:terpene synthase activity"/>
    <property type="evidence" value="ECO:0007669"/>
    <property type="project" value="InterPro"/>
</dbReference>
<organism evidence="5 6">
    <name type="scientific">Fraxinus pennsylvanica</name>
    <dbReference type="NCBI Taxonomy" id="56036"/>
    <lineage>
        <taxon>Eukaryota</taxon>
        <taxon>Viridiplantae</taxon>
        <taxon>Streptophyta</taxon>
        <taxon>Embryophyta</taxon>
        <taxon>Tracheophyta</taxon>
        <taxon>Spermatophyta</taxon>
        <taxon>Magnoliopsida</taxon>
        <taxon>eudicotyledons</taxon>
        <taxon>Gunneridae</taxon>
        <taxon>Pentapetalae</taxon>
        <taxon>asterids</taxon>
        <taxon>lamiids</taxon>
        <taxon>Lamiales</taxon>
        <taxon>Oleaceae</taxon>
        <taxon>Oleeae</taxon>
        <taxon>Fraxinus</taxon>
    </lineage>
</organism>
<keyword evidence="3" id="KW-0456">Lyase</keyword>
<name>A0AAD2DJY4_9LAMI</name>
<evidence type="ECO:0000259" key="4">
    <source>
        <dbReference type="Pfam" id="PF01397"/>
    </source>
</evidence>
<evidence type="ECO:0000313" key="6">
    <source>
        <dbReference type="Proteomes" id="UP000834106"/>
    </source>
</evidence>
<accession>A0AAD2DJY4</accession>
<evidence type="ECO:0000256" key="2">
    <source>
        <dbReference type="ARBA" id="ARBA00022842"/>
    </source>
</evidence>
<dbReference type="AlphaFoldDB" id="A0AAD2DJY4"/>
<dbReference type="Gene3D" id="1.50.10.130">
    <property type="entry name" value="Terpene synthase, N-terminal domain"/>
    <property type="match status" value="1"/>
</dbReference>
<dbReference type="PANTHER" id="PTHR31225:SF93">
    <property type="entry name" value="ALPHA-HUMULENE_(-)-(E)-BETA-CARYOPHYLLENE SYNTHASE"/>
    <property type="match status" value="1"/>
</dbReference>
<feature type="domain" description="Terpene synthase N-terminal" evidence="4">
    <location>
        <begin position="1"/>
        <end position="131"/>
    </location>
</feature>
<gene>
    <name evidence="5" type="ORF">FPE_LOCUS2289</name>
</gene>
<protein>
    <recommendedName>
        <fullName evidence="4">Terpene synthase N-terminal domain-containing protein</fullName>
    </recommendedName>
</protein>
<keyword evidence="2" id="KW-0460">Magnesium</keyword>
<dbReference type="PANTHER" id="PTHR31225">
    <property type="entry name" value="OS04G0344100 PROTEIN-RELATED"/>
    <property type="match status" value="1"/>
</dbReference>
<comment type="pathway">
    <text evidence="1">Secondary metabolite biosynthesis; terpenoid biosynthesis.</text>
</comment>
<dbReference type="EMBL" id="OU503036">
    <property type="protein sequence ID" value="CAI9754858.1"/>
    <property type="molecule type" value="Genomic_DNA"/>
</dbReference>
<evidence type="ECO:0000256" key="1">
    <source>
        <dbReference type="ARBA" id="ARBA00004721"/>
    </source>
</evidence>
<evidence type="ECO:0000256" key="3">
    <source>
        <dbReference type="ARBA" id="ARBA00023239"/>
    </source>
</evidence>
<proteinExistence type="predicted"/>
<dbReference type="Proteomes" id="UP000834106">
    <property type="component" value="Chromosome 1"/>
</dbReference>
<evidence type="ECO:0000313" key="5">
    <source>
        <dbReference type="EMBL" id="CAI9754858.1"/>
    </source>
</evidence>
<reference evidence="5" key="1">
    <citation type="submission" date="2023-05" db="EMBL/GenBank/DDBJ databases">
        <authorList>
            <person name="Huff M."/>
        </authorList>
    </citation>
    <scope>NUCLEOTIDE SEQUENCE</scope>
</reference>
<sequence>MNLIDTLERLGVSYHFEEEIDELLERFFKLNSNYADKAYHLYTVALHFHLLRQHGYCISCDIFKKFIDENGKFKENIKSDTRGLLSIYETSYLRVHGEDILEDVIAFTTDILKSMAPHLSSTIEKQVAHALLKSMHEH</sequence>
<dbReference type="InterPro" id="IPR001906">
    <property type="entry name" value="Terpene_synth_N"/>
</dbReference>
<dbReference type="SUPFAM" id="SSF48239">
    <property type="entry name" value="Terpenoid cyclases/Protein prenyltransferases"/>
    <property type="match status" value="1"/>
</dbReference>
<dbReference type="InterPro" id="IPR050148">
    <property type="entry name" value="Terpene_synthase-like"/>
</dbReference>
<dbReference type="InterPro" id="IPR036965">
    <property type="entry name" value="Terpene_synth_N_sf"/>
</dbReference>
<keyword evidence="6" id="KW-1185">Reference proteome</keyword>
<dbReference type="FunFam" id="1.50.10.130:FF:000001">
    <property type="entry name" value="Isoprene synthase, chloroplastic"/>
    <property type="match status" value="1"/>
</dbReference>
<dbReference type="GO" id="GO:0016114">
    <property type="term" value="P:terpenoid biosynthetic process"/>
    <property type="evidence" value="ECO:0007669"/>
    <property type="project" value="InterPro"/>
</dbReference>
<dbReference type="Pfam" id="PF01397">
    <property type="entry name" value="Terpene_synth"/>
    <property type="match status" value="1"/>
</dbReference>